<keyword evidence="2" id="KW-0540">Nuclease</keyword>
<reference evidence="5" key="2">
    <citation type="submission" date="2020-08" db="EMBL/GenBank/DDBJ databases">
        <authorList>
            <person name="Chen M."/>
            <person name="Teng W."/>
            <person name="Zhao L."/>
            <person name="Hu C."/>
            <person name="Zhou Y."/>
            <person name="Han B."/>
            <person name="Song L."/>
            <person name="Shu W."/>
        </authorList>
    </citation>
    <scope>NUCLEOTIDE SEQUENCE</scope>
    <source>
        <strain evidence="5">FACHB-1277</strain>
    </source>
</reference>
<dbReference type="InterPro" id="IPR037038">
    <property type="entry name" value="HepT-like_sf"/>
</dbReference>
<dbReference type="InterPro" id="IPR008201">
    <property type="entry name" value="HepT-like"/>
</dbReference>
<keyword evidence="3" id="KW-0378">Hydrolase</keyword>
<dbReference type="PANTHER" id="PTHR33397">
    <property type="entry name" value="UPF0331 PROTEIN YUTE"/>
    <property type="match status" value="1"/>
</dbReference>
<organism evidence="5 6">
    <name type="scientific">Pseudanabaena cinerea FACHB-1277</name>
    <dbReference type="NCBI Taxonomy" id="2949581"/>
    <lineage>
        <taxon>Bacteria</taxon>
        <taxon>Bacillati</taxon>
        <taxon>Cyanobacteriota</taxon>
        <taxon>Cyanophyceae</taxon>
        <taxon>Pseudanabaenales</taxon>
        <taxon>Pseudanabaenaceae</taxon>
        <taxon>Pseudanabaena</taxon>
        <taxon>Pseudanabaena cinerea</taxon>
    </lineage>
</organism>
<dbReference type="Proteomes" id="UP000631421">
    <property type="component" value="Unassembled WGS sequence"/>
</dbReference>
<evidence type="ECO:0000256" key="2">
    <source>
        <dbReference type="ARBA" id="ARBA00022722"/>
    </source>
</evidence>
<dbReference type="GO" id="GO:0016787">
    <property type="term" value="F:hydrolase activity"/>
    <property type="evidence" value="ECO:0007669"/>
    <property type="project" value="UniProtKB-KW"/>
</dbReference>
<dbReference type="GO" id="GO:0004540">
    <property type="term" value="F:RNA nuclease activity"/>
    <property type="evidence" value="ECO:0007669"/>
    <property type="project" value="InterPro"/>
</dbReference>
<protein>
    <submittedName>
        <fullName evidence="5">DUF86 domain-containing protein</fullName>
    </submittedName>
</protein>
<name>A0A926UTR2_9CYAN</name>
<comment type="caution">
    <text evidence="5">The sequence shown here is derived from an EMBL/GenBank/DDBJ whole genome shotgun (WGS) entry which is preliminary data.</text>
</comment>
<comment type="similarity">
    <text evidence="4">Belongs to the HepT RNase toxin family.</text>
</comment>
<reference evidence="5" key="1">
    <citation type="journal article" date="2015" name="ISME J.">
        <title>Draft Genome Sequence of Streptomyces incarnatus NRRL8089, which Produces the Nucleoside Antibiotic Sinefungin.</title>
        <authorList>
            <person name="Oshima K."/>
            <person name="Hattori M."/>
            <person name="Shimizu H."/>
            <person name="Fukuda K."/>
            <person name="Nemoto M."/>
            <person name="Inagaki K."/>
            <person name="Tamura T."/>
        </authorList>
    </citation>
    <scope>NUCLEOTIDE SEQUENCE</scope>
    <source>
        <strain evidence="5">FACHB-1277</strain>
    </source>
</reference>
<evidence type="ECO:0000256" key="4">
    <source>
        <dbReference type="ARBA" id="ARBA00024207"/>
    </source>
</evidence>
<evidence type="ECO:0000313" key="5">
    <source>
        <dbReference type="EMBL" id="MBD2150012.1"/>
    </source>
</evidence>
<dbReference type="Gene3D" id="1.20.120.580">
    <property type="entry name" value="bsu32300-like"/>
    <property type="match status" value="1"/>
</dbReference>
<gene>
    <name evidence="5" type="ORF">H6F44_07735</name>
</gene>
<evidence type="ECO:0000256" key="1">
    <source>
        <dbReference type="ARBA" id="ARBA00022649"/>
    </source>
</evidence>
<dbReference type="InterPro" id="IPR052379">
    <property type="entry name" value="Type_VII_TA_RNase"/>
</dbReference>
<keyword evidence="6" id="KW-1185">Reference proteome</keyword>
<dbReference type="PANTHER" id="PTHR33397:SF5">
    <property type="entry name" value="RNASE YUTE-RELATED"/>
    <property type="match status" value="1"/>
</dbReference>
<evidence type="ECO:0000256" key="3">
    <source>
        <dbReference type="ARBA" id="ARBA00022801"/>
    </source>
</evidence>
<accession>A0A926UTR2</accession>
<dbReference type="EMBL" id="JACJPY010000017">
    <property type="protein sequence ID" value="MBD2150012.1"/>
    <property type="molecule type" value="Genomic_DNA"/>
</dbReference>
<dbReference type="Pfam" id="PF01934">
    <property type="entry name" value="HepT-like"/>
    <property type="match status" value="1"/>
</dbReference>
<dbReference type="NCBIfam" id="NF047751">
    <property type="entry name" value="HepT_toxin"/>
    <property type="match status" value="1"/>
</dbReference>
<proteinExistence type="inferred from homology"/>
<dbReference type="GO" id="GO:0110001">
    <property type="term" value="C:toxin-antitoxin complex"/>
    <property type="evidence" value="ECO:0007669"/>
    <property type="project" value="InterPro"/>
</dbReference>
<dbReference type="RefSeq" id="WP_190350380.1">
    <property type="nucleotide sequence ID" value="NZ_JACJPY010000017.1"/>
</dbReference>
<keyword evidence="1" id="KW-1277">Toxin-antitoxin system</keyword>
<dbReference type="AlphaFoldDB" id="A0A926UTR2"/>
<evidence type="ECO:0000313" key="6">
    <source>
        <dbReference type="Proteomes" id="UP000631421"/>
    </source>
</evidence>
<sequence length="147" mass="17112">MAIEIERIIAKIDFINEHLHELENLQLTTYVEYLNNKIQRDLSRLYLQLVYQAAIDINQHILTEAFGLEIQKYSDTFVLMGIYGVIDSELSNILKESAKMRNVLVHLYDKIDYSVLFDSVGETLADYPIYIEQISSYLETLEDKNNG</sequence>